<name>A0A9P8ZZN3_9PEZI</name>
<comment type="caution">
    <text evidence="1">The sequence shown here is derived from an EMBL/GenBank/DDBJ whole genome shotgun (WGS) entry which is preliminary data.</text>
</comment>
<dbReference type="Proteomes" id="UP000758603">
    <property type="component" value="Unassembled WGS sequence"/>
</dbReference>
<dbReference type="GeneID" id="70135496"/>
<dbReference type="AlphaFoldDB" id="A0A9P8ZZN3"/>
<sequence>MSDILALLLGRTEHVGAAVIYYLGPQYVVVYSIVNAEVVVVELSLILKEQELSTKSSRLGSSNYGTLLKTMAFGGGYGANAAVQETLEGIGGTNVTILKTD</sequence>
<reference evidence="1" key="1">
    <citation type="journal article" date="2021" name="Nat. Commun.">
        <title>Genetic determinants of endophytism in the Arabidopsis root mycobiome.</title>
        <authorList>
            <person name="Mesny F."/>
            <person name="Miyauchi S."/>
            <person name="Thiergart T."/>
            <person name="Pickel B."/>
            <person name="Atanasova L."/>
            <person name="Karlsson M."/>
            <person name="Huettel B."/>
            <person name="Barry K.W."/>
            <person name="Haridas S."/>
            <person name="Chen C."/>
            <person name="Bauer D."/>
            <person name="Andreopoulos W."/>
            <person name="Pangilinan J."/>
            <person name="LaButti K."/>
            <person name="Riley R."/>
            <person name="Lipzen A."/>
            <person name="Clum A."/>
            <person name="Drula E."/>
            <person name="Henrissat B."/>
            <person name="Kohler A."/>
            <person name="Grigoriev I.V."/>
            <person name="Martin F.M."/>
            <person name="Hacquard S."/>
        </authorList>
    </citation>
    <scope>NUCLEOTIDE SEQUENCE</scope>
    <source>
        <strain evidence="1">MPI-SDFR-AT-0073</strain>
    </source>
</reference>
<organism evidence="1 2">
    <name type="scientific">Truncatella angustata</name>
    <dbReference type="NCBI Taxonomy" id="152316"/>
    <lineage>
        <taxon>Eukaryota</taxon>
        <taxon>Fungi</taxon>
        <taxon>Dikarya</taxon>
        <taxon>Ascomycota</taxon>
        <taxon>Pezizomycotina</taxon>
        <taxon>Sordariomycetes</taxon>
        <taxon>Xylariomycetidae</taxon>
        <taxon>Amphisphaeriales</taxon>
        <taxon>Sporocadaceae</taxon>
        <taxon>Truncatella</taxon>
    </lineage>
</organism>
<evidence type="ECO:0000313" key="1">
    <source>
        <dbReference type="EMBL" id="KAH6656373.1"/>
    </source>
</evidence>
<proteinExistence type="predicted"/>
<accession>A0A9P8ZZN3</accession>
<gene>
    <name evidence="1" type="ORF">BKA67DRAFT_654714</name>
</gene>
<keyword evidence="2" id="KW-1185">Reference proteome</keyword>
<dbReference type="RefSeq" id="XP_045960607.1">
    <property type="nucleotide sequence ID" value="XM_046106605.1"/>
</dbReference>
<evidence type="ECO:0000313" key="2">
    <source>
        <dbReference type="Proteomes" id="UP000758603"/>
    </source>
</evidence>
<protein>
    <submittedName>
        <fullName evidence="1">Uncharacterized protein</fullName>
    </submittedName>
</protein>
<dbReference type="EMBL" id="JAGPXC010000002">
    <property type="protein sequence ID" value="KAH6656373.1"/>
    <property type="molecule type" value="Genomic_DNA"/>
</dbReference>